<reference evidence="3 4" key="1">
    <citation type="submission" date="2020-03" db="EMBL/GenBank/DDBJ databases">
        <title>WGS of the type strain of Planosporangium spp.</title>
        <authorList>
            <person name="Thawai C."/>
        </authorList>
    </citation>
    <scope>NUCLEOTIDE SEQUENCE [LARGE SCALE GENOMIC DNA]</scope>
    <source>
        <strain evidence="3 4">TBRC 5610</strain>
    </source>
</reference>
<sequence>MRDPWWVADVVSSYGDPAAQHTDRPAHTYLRGNGTAVTLSRAQLHKLVSHRAGAFAARGVTAGDRVALIAGEPEAFMPTFLALLWLGAVPVPLPPPPALGRRDAWRCGIDESLGLVRPRLVCGPAGTLDLLEAGTTAVAVEDLAEAEADVDAYPAPVPLPPDAPAYAQFTSGSTGRPRAVLATRRSLAANCAAITAGIALDGDRDVGVCWLPLHHDMGLVGFGCAAMTAGVPVVFLPTATFLRDPGVWMRTVSAYRGTVTFGPTFAYGLAARRARPDDVGSMDLSCVRVLGCGAEPINAATLERFLAAYAPAGLDAAALTPCYGLAEATLAVSFARGLRTAEDGTVDCGRPVPGHEVAVVDASGAPAAPGAVGEVWVRGPSVAGGYFGESAPETFGPDGWLRTGDLGYLDGGSLYLTGRAKDLLVVRGANTDPQRVEWAAATVPGVREGGVVAFTRPGADTEEVVVVVECAPNAPEGIPDAVRAAVAEPLGLSVTDVVRVRPGTVPKTTSGKPRRQETRRRYLAGELVR</sequence>
<comment type="similarity">
    <text evidence="1">Belongs to the ATP-dependent AMP-binding enzyme family.</text>
</comment>
<dbReference type="Proteomes" id="UP000722989">
    <property type="component" value="Unassembled WGS sequence"/>
</dbReference>
<comment type="caution">
    <text evidence="3">The sequence shown here is derived from an EMBL/GenBank/DDBJ whole genome shotgun (WGS) entry which is preliminary data.</text>
</comment>
<dbReference type="SUPFAM" id="SSF56801">
    <property type="entry name" value="Acetyl-CoA synthetase-like"/>
    <property type="match status" value="1"/>
</dbReference>
<accession>A0ABX0Y6V4</accession>
<dbReference type="RefSeq" id="WP_167928068.1">
    <property type="nucleotide sequence ID" value="NZ_JAATVY010000026.1"/>
</dbReference>
<evidence type="ECO:0000259" key="2">
    <source>
        <dbReference type="Pfam" id="PF00501"/>
    </source>
</evidence>
<dbReference type="Pfam" id="PF00501">
    <property type="entry name" value="AMP-binding"/>
    <property type="match status" value="1"/>
</dbReference>
<evidence type="ECO:0000256" key="1">
    <source>
        <dbReference type="ARBA" id="ARBA00006432"/>
    </source>
</evidence>
<dbReference type="PANTHER" id="PTHR22754">
    <property type="entry name" value="DISCO-INTERACTING PROTEIN 2 DIP2 -RELATED"/>
    <property type="match status" value="1"/>
</dbReference>
<gene>
    <name evidence="3" type="ORF">HC031_26075</name>
</gene>
<dbReference type="EMBL" id="JAATVY010000026">
    <property type="protein sequence ID" value="NJC73160.1"/>
    <property type="molecule type" value="Genomic_DNA"/>
</dbReference>
<dbReference type="InterPro" id="IPR045851">
    <property type="entry name" value="AMP-bd_C_sf"/>
</dbReference>
<organism evidence="3 4">
    <name type="scientific">Planosporangium thailandense</name>
    <dbReference type="NCBI Taxonomy" id="765197"/>
    <lineage>
        <taxon>Bacteria</taxon>
        <taxon>Bacillati</taxon>
        <taxon>Actinomycetota</taxon>
        <taxon>Actinomycetes</taxon>
        <taxon>Micromonosporales</taxon>
        <taxon>Micromonosporaceae</taxon>
        <taxon>Planosporangium</taxon>
    </lineage>
</organism>
<dbReference type="InterPro" id="IPR042099">
    <property type="entry name" value="ANL_N_sf"/>
</dbReference>
<dbReference type="InterPro" id="IPR000873">
    <property type="entry name" value="AMP-dep_synth/lig_dom"/>
</dbReference>
<dbReference type="Gene3D" id="3.40.50.12780">
    <property type="entry name" value="N-terminal domain of ligase-like"/>
    <property type="match status" value="1"/>
</dbReference>
<dbReference type="Gene3D" id="3.30.300.30">
    <property type="match status" value="1"/>
</dbReference>
<name>A0ABX0Y6V4_9ACTN</name>
<dbReference type="PANTHER" id="PTHR22754:SF32">
    <property type="entry name" value="DISCO-INTERACTING PROTEIN 2"/>
    <property type="match status" value="1"/>
</dbReference>
<dbReference type="GO" id="GO:0016874">
    <property type="term" value="F:ligase activity"/>
    <property type="evidence" value="ECO:0007669"/>
    <property type="project" value="UniProtKB-KW"/>
</dbReference>
<evidence type="ECO:0000313" key="4">
    <source>
        <dbReference type="Proteomes" id="UP000722989"/>
    </source>
</evidence>
<evidence type="ECO:0000313" key="3">
    <source>
        <dbReference type="EMBL" id="NJC73160.1"/>
    </source>
</evidence>
<proteinExistence type="inferred from homology"/>
<feature type="domain" description="AMP-dependent synthetase/ligase" evidence="2">
    <location>
        <begin position="18"/>
        <end position="387"/>
    </location>
</feature>
<keyword evidence="4" id="KW-1185">Reference proteome</keyword>
<protein>
    <submittedName>
        <fullName evidence="3">Fatty acyl-AMP ligase</fullName>
    </submittedName>
</protein>
<keyword evidence="3" id="KW-0436">Ligase</keyword>